<proteinExistence type="predicted"/>
<dbReference type="EMBL" id="CABVGY010000009">
    <property type="protein sequence ID" value="VVM75388.1"/>
    <property type="molecule type" value="Genomic_DNA"/>
</dbReference>
<dbReference type="RefSeq" id="WP_150716006.1">
    <property type="nucleotide sequence ID" value="NZ_CABVGY010000009.1"/>
</dbReference>
<reference evidence="2 3" key="1">
    <citation type="submission" date="2019-09" db="EMBL/GenBank/DDBJ databases">
        <authorList>
            <person name="Chandra G."/>
            <person name="Truman W A."/>
        </authorList>
    </citation>
    <scope>NUCLEOTIDE SEQUENCE [LARGE SCALE GENOMIC DNA]</scope>
    <source>
        <strain evidence="2">PS659</strain>
    </source>
</reference>
<dbReference type="OrthoDB" id="7010027at2"/>
<keyword evidence="1" id="KW-0812">Transmembrane</keyword>
<sequence length="98" mass="10751">MENGHPLCGQSGRPRGRIVSPINRPFLCGFVSSLLITAAQVALYWLVLGVMMSNTDCRIEEDESFIFDEVLSLLDGYACSSIPSKTVMFGDFLTSQEA</sequence>
<accession>A0A5E6SHA4</accession>
<keyword evidence="1" id="KW-1133">Transmembrane helix</keyword>
<dbReference type="Proteomes" id="UP000326729">
    <property type="component" value="Unassembled WGS sequence"/>
</dbReference>
<keyword evidence="1" id="KW-0472">Membrane</keyword>
<feature type="transmembrane region" description="Helical" evidence="1">
    <location>
        <begin position="25"/>
        <end position="47"/>
    </location>
</feature>
<gene>
    <name evidence="2" type="ORF">PS659_02060</name>
</gene>
<protein>
    <submittedName>
        <fullName evidence="2">Uncharacterized protein</fullName>
    </submittedName>
</protein>
<evidence type="ECO:0000256" key="1">
    <source>
        <dbReference type="SAM" id="Phobius"/>
    </source>
</evidence>
<dbReference type="AlphaFoldDB" id="A0A5E6SHA4"/>
<evidence type="ECO:0000313" key="3">
    <source>
        <dbReference type="Proteomes" id="UP000326729"/>
    </source>
</evidence>
<evidence type="ECO:0000313" key="2">
    <source>
        <dbReference type="EMBL" id="VVM75388.1"/>
    </source>
</evidence>
<organism evidence="2 3">
    <name type="scientific">Pseudomonas fluorescens</name>
    <dbReference type="NCBI Taxonomy" id="294"/>
    <lineage>
        <taxon>Bacteria</taxon>
        <taxon>Pseudomonadati</taxon>
        <taxon>Pseudomonadota</taxon>
        <taxon>Gammaproteobacteria</taxon>
        <taxon>Pseudomonadales</taxon>
        <taxon>Pseudomonadaceae</taxon>
        <taxon>Pseudomonas</taxon>
    </lineage>
</organism>
<name>A0A5E6SHA4_PSEFL</name>